<comment type="caution">
    <text evidence="3">The sequence shown here is derived from an EMBL/GenBank/DDBJ whole genome shotgun (WGS) entry which is preliminary data.</text>
</comment>
<feature type="region of interest" description="Disordered" evidence="1">
    <location>
        <begin position="384"/>
        <end position="407"/>
    </location>
</feature>
<feature type="domain" description="Peptidase MA-like" evidence="2">
    <location>
        <begin position="119"/>
        <end position="249"/>
    </location>
</feature>
<proteinExistence type="predicted"/>
<feature type="compositionally biased region" description="Polar residues" evidence="1">
    <location>
        <begin position="336"/>
        <end position="347"/>
    </location>
</feature>
<reference evidence="3 4" key="1">
    <citation type="submission" date="2019-02" db="EMBL/GenBank/DDBJ databases">
        <title>Deep-cultivation of Planctomycetes and their phenomic and genomic characterization uncovers novel biology.</title>
        <authorList>
            <person name="Wiegand S."/>
            <person name="Jogler M."/>
            <person name="Boedeker C."/>
            <person name="Pinto D."/>
            <person name="Vollmers J."/>
            <person name="Rivas-Marin E."/>
            <person name="Kohn T."/>
            <person name="Peeters S.H."/>
            <person name="Heuer A."/>
            <person name="Rast P."/>
            <person name="Oberbeckmann S."/>
            <person name="Bunk B."/>
            <person name="Jeske O."/>
            <person name="Meyerdierks A."/>
            <person name="Storesund J.E."/>
            <person name="Kallscheuer N."/>
            <person name="Luecker S."/>
            <person name="Lage O.M."/>
            <person name="Pohl T."/>
            <person name="Merkel B.J."/>
            <person name="Hornburger P."/>
            <person name="Mueller R.-W."/>
            <person name="Bruemmer F."/>
            <person name="Labrenz M."/>
            <person name="Spormann A.M."/>
            <person name="Op Den Camp H."/>
            <person name="Overmann J."/>
            <person name="Amann R."/>
            <person name="Jetten M.S.M."/>
            <person name="Mascher T."/>
            <person name="Medema M.H."/>
            <person name="Devos D.P."/>
            <person name="Kaster A.-K."/>
            <person name="Ovreas L."/>
            <person name="Rohde M."/>
            <person name="Galperin M.Y."/>
            <person name="Jogler C."/>
        </authorList>
    </citation>
    <scope>NUCLEOTIDE SEQUENCE [LARGE SCALE GENOMIC DNA]</scope>
    <source>
        <strain evidence="3 4">Pan54</strain>
    </source>
</reference>
<evidence type="ECO:0000313" key="3">
    <source>
        <dbReference type="EMBL" id="TWT62911.1"/>
    </source>
</evidence>
<dbReference type="Pfam" id="PF13485">
    <property type="entry name" value="Peptidase_MA_2"/>
    <property type="match status" value="1"/>
</dbReference>
<organism evidence="3 4">
    <name type="scientific">Rubinisphaera italica</name>
    <dbReference type="NCBI Taxonomy" id="2527969"/>
    <lineage>
        <taxon>Bacteria</taxon>
        <taxon>Pseudomonadati</taxon>
        <taxon>Planctomycetota</taxon>
        <taxon>Planctomycetia</taxon>
        <taxon>Planctomycetales</taxon>
        <taxon>Planctomycetaceae</taxon>
        <taxon>Rubinisphaera</taxon>
    </lineage>
</organism>
<sequence>MEARVFAARVTLTVCAGLFANQLQLQAASYRTANFVVEAPTQQFAERVGQEAERFRKELSEMWAGKNLPNWSAPCPIRCKVGQIGAGGATTFNFQNGEVLGWRMNIQGTEERILDSVLPHEITHTILACIFRRPLPRWADEGMSTLIEHESERRRQTRLLDDVMRGGKKIPLQSLLGMTEYPSDMRDVMKLYAQGYSLTDYLVQQGGRRTFLAFLQDAHRKGNWDHALSAHYGVNSVGQLEQKWDSWVIAGSPSLNLPEGNQLALNENRIPEGTVVRGQSPDLNAPATSAPSPIVSQNVATNSAPERNHQMAQLDSAPAYNATNRTAQPAREETTMAGSYQTSRSRSELTQPIYVRTVNHAGTIADRKDRSPLVLTREGFTAPQTPLRSFDTVNPFGGIGKSDPFTP</sequence>
<gene>
    <name evidence="3" type="ORF">Pan54_36620</name>
</gene>
<dbReference type="Proteomes" id="UP000316095">
    <property type="component" value="Unassembled WGS sequence"/>
</dbReference>
<dbReference type="InterPro" id="IPR039568">
    <property type="entry name" value="Peptidase_MA-like_dom"/>
</dbReference>
<keyword evidence="4" id="KW-1185">Reference proteome</keyword>
<dbReference type="EMBL" id="SJPG01000001">
    <property type="protein sequence ID" value="TWT62911.1"/>
    <property type="molecule type" value="Genomic_DNA"/>
</dbReference>
<dbReference type="AlphaFoldDB" id="A0A5C5XKG0"/>
<dbReference type="RefSeq" id="WP_146504714.1">
    <property type="nucleotide sequence ID" value="NZ_SJPG01000001.1"/>
</dbReference>
<evidence type="ECO:0000313" key="4">
    <source>
        <dbReference type="Proteomes" id="UP000316095"/>
    </source>
</evidence>
<name>A0A5C5XKG0_9PLAN</name>
<accession>A0A5C5XKG0</accession>
<dbReference type="OrthoDB" id="260154at2"/>
<evidence type="ECO:0000256" key="1">
    <source>
        <dbReference type="SAM" id="MobiDB-lite"/>
    </source>
</evidence>
<evidence type="ECO:0000259" key="2">
    <source>
        <dbReference type="Pfam" id="PF13485"/>
    </source>
</evidence>
<feature type="region of interest" description="Disordered" evidence="1">
    <location>
        <begin position="325"/>
        <end position="347"/>
    </location>
</feature>
<protein>
    <recommendedName>
        <fullName evidence="2">Peptidase MA-like domain-containing protein</fullName>
    </recommendedName>
</protein>